<dbReference type="InterPro" id="IPR001926">
    <property type="entry name" value="TrpB-like_PALP"/>
</dbReference>
<evidence type="ECO:0000256" key="1">
    <source>
        <dbReference type="ARBA" id="ARBA00001913"/>
    </source>
</evidence>
<sequence>MEPNCPTSSNDYAADISSIRQAQVRIEPFAHRTPVLTSETLDSIAGRKLYFKCECFQKGGAFKFRGACNAIYSLDDDHATKGVVTHSSGNHAAALALAAKLRGIPAYIVIPKNAPKCKVENVKRYSGQVIWSEPSMQSREDTANKVLQDTGAQFHYELFQVNLELLVELGQGTISLELLEQASEIDTIIVPISGGGLISGVALAAKAINPAIRIFAAEPMGADDAFQSKINGRITKLSEVNTIADGLRAFLGDLTWPIVRDLVDDVIVVDDEEIIQAMRLCYEILKIAVEPSGAIGLAAVLSNSFKTNPAYSECNNICIVISGGNVDLGVLWNSVNK</sequence>
<keyword evidence="17" id="KW-1185">Reference proteome</keyword>
<dbReference type="Proteomes" id="UP001371456">
    <property type="component" value="Unassembled WGS sequence"/>
</dbReference>
<dbReference type="GO" id="GO:0008721">
    <property type="term" value="F:D-serine ammonia-lyase activity"/>
    <property type="evidence" value="ECO:0007669"/>
    <property type="project" value="UniProtKB-EC"/>
</dbReference>
<proteinExistence type="inferred from homology"/>
<evidence type="ECO:0000256" key="9">
    <source>
        <dbReference type="ARBA" id="ARBA00023239"/>
    </source>
</evidence>
<dbReference type="GO" id="GO:0070179">
    <property type="term" value="P:D-serine biosynthetic process"/>
    <property type="evidence" value="ECO:0007669"/>
    <property type="project" value="TreeGrafter"/>
</dbReference>
<reference evidence="16 17" key="1">
    <citation type="submission" date="2024-02" db="EMBL/GenBank/DDBJ databases">
        <title>de novo genome assembly of Solanum bulbocastanum strain 11H21.</title>
        <authorList>
            <person name="Hosaka A.J."/>
        </authorList>
    </citation>
    <scope>NUCLEOTIDE SEQUENCE [LARGE SCALE GENOMIC DNA]</scope>
    <source>
        <tissue evidence="16">Young leaves</tissue>
    </source>
</reference>
<keyword evidence="8" id="KW-0663">Pyridoxal phosphate</keyword>
<protein>
    <recommendedName>
        <fullName evidence="13">Serine racemase</fullName>
        <ecNumber evidence="11">4.3.1.18</ecNumber>
        <ecNumber evidence="12">5.1.1.18</ecNumber>
    </recommendedName>
    <alternativeName>
        <fullName evidence="14">D-serine dehydratase</fullName>
    </alternativeName>
</protein>
<dbReference type="Pfam" id="PF00291">
    <property type="entry name" value="PALP"/>
    <property type="match status" value="1"/>
</dbReference>
<evidence type="ECO:0000256" key="12">
    <source>
        <dbReference type="ARBA" id="ARBA00066592"/>
    </source>
</evidence>
<dbReference type="GO" id="GO:0005524">
    <property type="term" value="F:ATP binding"/>
    <property type="evidence" value="ECO:0007669"/>
    <property type="project" value="TreeGrafter"/>
</dbReference>
<organism evidence="16 17">
    <name type="scientific">Solanum bulbocastanum</name>
    <name type="common">Wild potato</name>
    <dbReference type="NCBI Taxonomy" id="147425"/>
    <lineage>
        <taxon>Eukaryota</taxon>
        <taxon>Viridiplantae</taxon>
        <taxon>Streptophyta</taxon>
        <taxon>Embryophyta</taxon>
        <taxon>Tracheophyta</taxon>
        <taxon>Spermatophyta</taxon>
        <taxon>Magnoliopsida</taxon>
        <taxon>eudicotyledons</taxon>
        <taxon>Gunneridae</taxon>
        <taxon>Pentapetalae</taxon>
        <taxon>asterids</taxon>
        <taxon>lamiids</taxon>
        <taxon>Solanales</taxon>
        <taxon>Solanaceae</taxon>
        <taxon>Solanoideae</taxon>
        <taxon>Solaneae</taxon>
        <taxon>Solanum</taxon>
    </lineage>
</organism>
<dbReference type="InterPro" id="IPR036052">
    <property type="entry name" value="TrpB-like_PALP_sf"/>
</dbReference>
<comment type="caution">
    <text evidence="16">The sequence shown here is derived from an EMBL/GenBank/DDBJ whole genome shotgun (WGS) entry which is preliminary data.</text>
</comment>
<feature type="domain" description="Tryptophan synthase beta chain-like PALP" evidence="15">
    <location>
        <begin position="27"/>
        <end position="323"/>
    </location>
</feature>
<evidence type="ECO:0000256" key="6">
    <source>
        <dbReference type="ARBA" id="ARBA00022799"/>
    </source>
</evidence>
<evidence type="ECO:0000256" key="13">
    <source>
        <dbReference type="ARBA" id="ARBA00070760"/>
    </source>
</evidence>
<evidence type="ECO:0000256" key="5">
    <source>
        <dbReference type="ARBA" id="ARBA00010869"/>
    </source>
</evidence>
<dbReference type="GO" id="GO:0006563">
    <property type="term" value="P:L-serine metabolic process"/>
    <property type="evidence" value="ECO:0007669"/>
    <property type="project" value="UniProtKB-ARBA"/>
</dbReference>
<evidence type="ECO:0000313" key="17">
    <source>
        <dbReference type="Proteomes" id="UP001371456"/>
    </source>
</evidence>
<evidence type="ECO:0000256" key="2">
    <source>
        <dbReference type="ARBA" id="ARBA00001933"/>
    </source>
</evidence>
<dbReference type="EMBL" id="JBANQN010000008">
    <property type="protein sequence ID" value="KAK6781726.1"/>
    <property type="molecule type" value="Genomic_DNA"/>
</dbReference>
<keyword evidence="9" id="KW-0456">Lyase</keyword>
<dbReference type="GO" id="GO:0030170">
    <property type="term" value="F:pyridoxal phosphate binding"/>
    <property type="evidence" value="ECO:0007669"/>
    <property type="project" value="InterPro"/>
</dbReference>
<dbReference type="Gene3D" id="3.40.50.1100">
    <property type="match status" value="2"/>
</dbReference>
<evidence type="ECO:0000256" key="4">
    <source>
        <dbReference type="ARBA" id="ARBA00001946"/>
    </source>
</evidence>
<evidence type="ECO:0000256" key="7">
    <source>
        <dbReference type="ARBA" id="ARBA00022842"/>
    </source>
</evidence>
<comment type="cofactor">
    <cofactor evidence="1">
        <name>Ca(2+)</name>
        <dbReference type="ChEBI" id="CHEBI:29108"/>
    </cofactor>
</comment>
<dbReference type="SUPFAM" id="SSF53686">
    <property type="entry name" value="Tryptophan synthase beta subunit-like PLP-dependent enzymes"/>
    <property type="match status" value="1"/>
</dbReference>
<evidence type="ECO:0000256" key="8">
    <source>
        <dbReference type="ARBA" id="ARBA00022898"/>
    </source>
</evidence>
<dbReference type="AlphaFoldDB" id="A0AAN8TAF8"/>
<comment type="similarity">
    <text evidence="5">Belongs to the serine/threonine dehydratase family.</text>
</comment>
<dbReference type="GO" id="GO:0003941">
    <property type="term" value="F:L-serine ammonia-lyase activity"/>
    <property type="evidence" value="ECO:0007669"/>
    <property type="project" value="TreeGrafter"/>
</dbReference>
<gene>
    <name evidence="16" type="ORF">RDI58_019522</name>
</gene>
<dbReference type="PANTHER" id="PTHR43050">
    <property type="entry name" value="SERINE / THREONINE RACEMASE FAMILY MEMBER"/>
    <property type="match status" value="1"/>
</dbReference>
<dbReference type="InterPro" id="IPR000634">
    <property type="entry name" value="Ser/Thr_deHydtase_PyrdxlP-BS"/>
</dbReference>
<dbReference type="GO" id="GO:0000287">
    <property type="term" value="F:magnesium ion binding"/>
    <property type="evidence" value="ECO:0007669"/>
    <property type="project" value="TreeGrafter"/>
</dbReference>
<dbReference type="CDD" id="cd01562">
    <property type="entry name" value="Thr-dehyd"/>
    <property type="match status" value="1"/>
</dbReference>
<comment type="cofactor">
    <cofactor evidence="4">
        <name>Mg(2+)</name>
        <dbReference type="ChEBI" id="CHEBI:18420"/>
    </cofactor>
</comment>
<evidence type="ECO:0000256" key="3">
    <source>
        <dbReference type="ARBA" id="ARBA00001936"/>
    </source>
</evidence>
<evidence type="ECO:0000313" key="16">
    <source>
        <dbReference type="EMBL" id="KAK6781726.1"/>
    </source>
</evidence>
<evidence type="ECO:0000256" key="14">
    <source>
        <dbReference type="ARBA" id="ARBA00081761"/>
    </source>
</evidence>
<evidence type="ECO:0000259" key="15">
    <source>
        <dbReference type="Pfam" id="PF00291"/>
    </source>
</evidence>
<comment type="cofactor">
    <cofactor evidence="3">
        <name>Mn(2+)</name>
        <dbReference type="ChEBI" id="CHEBI:29035"/>
    </cofactor>
</comment>
<dbReference type="FunFam" id="3.40.50.1100:FF:000007">
    <property type="entry name" value="L-threonine dehydratase catabolic TdcB"/>
    <property type="match status" value="1"/>
</dbReference>
<dbReference type="EC" id="5.1.1.18" evidence="12"/>
<dbReference type="GO" id="GO:0018114">
    <property type="term" value="F:threonine racemase activity"/>
    <property type="evidence" value="ECO:0007669"/>
    <property type="project" value="TreeGrafter"/>
</dbReference>
<evidence type="ECO:0000256" key="11">
    <source>
        <dbReference type="ARBA" id="ARBA00066349"/>
    </source>
</evidence>
<dbReference type="PROSITE" id="PS00165">
    <property type="entry name" value="DEHYDRATASE_SER_THR"/>
    <property type="match status" value="1"/>
</dbReference>
<dbReference type="FunFam" id="3.40.50.1100:FF:000005">
    <property type="entry name" value="Threonine dehydratase catabolic"/>
    <property type="match status" value="1"/>
</dbReference>
<keyword evidence="6" id="KW-0702">S-nitrosylation</keyword>
<dbReference type="GO" id="GO:0030378">
    <property type="term" value="F:serine racemase activity"/>
    <property type="evidence" value="ECO:0007669"/>
    <property type="project" value="UniProtKB-EC"/>
</dbReference>
<dbReference type="EC" id="4.3.1.18" evidence="11"/>
<keyword evidence="7" id="KW-0460">Magnesium</keyword>
<evidence type="ECO:0000256" key="10">
    <source>
        <dbReference type="ARBA" id="ARBA00053278"/>
    </source>
</evidence>
<comment type="function">
    <text evidence="10">Catalyzes the synthesis of D-serine from L-serine. Has dehydratase activity towards both L-serine and D-serine.</text>
</comment>
<accession>A0AAN8TAF8</accession>
<comment type="cofactor">
    <cofactor evidence="2">
        <name>pyridoxal 5'-phosphate</name>
        <dbReference type="ChEBI" id="CHEBI:597326"/>
    </cofactor>
</comment>
<dbReference type="PANTHER" id="PTHR43050:SF1">
    <property type="entry name" value="SERINE RACEMASE"/>
    <property type="match status" value="1"/>
</dbReference>
<name>A0AAN8TAF8_SOLBU</name>